<evidence type="ECO:0008006" key="3">
    <source>
        <dbReference type="Google" id="ProtNLM"/>
    </source>
</evidence>
<reference evidence="1 2" key="1">
    <citation type="journal article" date="2016" name="Mol. Biol. Evol.">
        <title>Comparative Genomics of Early-Diverging Mushroom-Forming Fungi Provides Insights into the Origins of Lignocellulose Decay Capabilities.</title>
        <authorList>
            <person name="Nagy L.G."/>
            <person name="Riley R."/>
            <person name="Tritt A."/>
            <person name="Adam C."/>
            <person name="Daum C."/>
            <person name="Floudas D."/>
            <person name="Sun H."/>
            <person name="Yadav J.S."/>
            <person name="Pangilinan J."/>
            <person name="Larsson K.H."/>
            <person name="Matsuura K."/>
            <person name="Barry K."/>
            <person name="Labutti K."/>
            <person name="Kuo R."/>
            <person name="Ohm R.A."/>
            <person name="Bhattacharya S.S."/>
            <person name="Shirouzu T."/>
            <person name="Yoshinaga Y."/>
            <person name="Martin F.M."/>
            <person name="Grigoriev I.V."/>
            <person name="Hibbett D.S."/>
        </authorList>
    </citation>
    <scope>NUCLEOTIDE SEQUENCE [LARGE SCALE GENOMIC DNA]</scope>
    <source>
        <strain evidence="1 2">CBS 109695</strain>
    </source>
</reference>
<feature type="non-terminal residue" evidence="1">
    <location>
        <position position="61"/>
    </location>
</feature>
<evidence type="ECO:0000313" key="2">
    <source>
        <dbReference type="Proteomes" id="UP000076532"/>
    </source>
</evidence>
<dbReference type="Proteomes" id="UP000076532">
    <property type="component" value="Unassembled WGS sequence"/>
</dbReference>
<dbReference type="AlphaFoldDB" id="A0A166AN49"/>
<dbReference type="STRING" id="436010.A0A166AN49"/>
<organism evidence="1 2">
    <name type="scientific">Athelia psychrophila</name>
    <dbReference type="NCBI Taxonomy" id="1759441"/>
    <lineage>
        <taxon>Eukaryota</taxon>
        <taxon>Fungi</taxon>
        <taxon>Dikarya</taxon>
        <taxon>Basidiomycota</taxon>
        <taxon>Agaricomycotina</taxon>
        <taxon>Agaricomycetes</taxon>
        <taxon>Agaricomycetidae</taxon>
        <taxon>Atheliales</taxon>
        <taxon>Atheliaceae</taxon>
        <taxon>Athelia</taxon>
    </lineage>
</organism>
<dbReference type="EMBL" id="KV417658">
    <property type="protein sequence ID" value="KZP11783.1"/>
    <property type="molecule type" value="Genomic_DNA"/>
</dbReference>
<dbReference type="OrthoDB" id="3256826at2759"/>
<dbReference type="PANTHER" id="PTHR47266">
    <property type="entry name" value="ENDONUCLEASE-RELATED"/>
    <property type="match status" value="1"/>
</dbReference>
<sequence length="61" mass="6873">MGLDIEKYCITCATCQVSKTSNLAKPGMLHNLPVPNRPWESIGMDFVGPFPLDHGFDYMWV</sequence>
<keyword evidence="2" id="KW-1185">Reference proteome</keyword>
<gene>
    <name evidence="1" type="ORF">FIBSPDRAFT_707042</name>
</gene>
<protein>
    <recommendedName>
        <fullName evidence="3">Integrase zinc-binding domain-containing protein</fullName>
    </recommendedName>
</protein>
<proteinExistence type="predicted"/>
<accession>A0A166AN49</accession>
<evidence type="ECO:0000313" key="1">
    <source>
        <dbReference type="EMBL" id="KZP11783.1"/>
    </source>
</evidence>
<dbReference type="InterPro" id="IPR052160">
    <property type="entry name" value="Gypsy_RT_Integrase-like"/>
</dbReference>
<name>A0A166AN49_9AGAM</name>